<dbReference type="GO" id="GO:0003677">
    <property type="term" value="F:DNA binding"/>
    <property type="evidence" value="ECO:0007669"/>
    <property type="project" value="UniProtKB-UniRule"/>
</dbReference>
<evidence type="ECO:0000256" key="4">
    <source>
        <dbReference type="ARBA" id="ARBA00022722"/>
    </source>
</evidence>
<keyword evidence="16" id="KW-1185">Reference proteome</keyword>
<feature type="domain" description="ERCC4" evidence="15">
    <location>
        <begin position="280"/>
        <end position="375"/>
    </location>
</feature>
<dbReference type="GO" id="GO:0031573">
    <property type="term" value="P:mitotic intra-S DNA damage checkpoint signaling"/>
    <property type="evidence" value="ECO:0007669"/>
    <property type="project" value="TreeGrafter"/>
</dbReference>
<comment type="subunit">
    <text evidence="13">Interacts with EME1.</text>
</comment>
<feature type="compositionally biased region" description="Low complexity" evidence="14">
    <location>
        <begin position="138"/>
        <end position="152"/>
    </location>
</feature>
<reference evidence="16" key="2">
    <citation type="submission" date="2014-05" db="EMBL/GenBank/DDBJ databases">
        <title>The genome and life-stage specific transcriptomes of Globodera pallida elucidate key aspects of plant parasitism by a cyst nematode.</title>
        <authorList>
            <person name="Cotton J.A."/>
            <person name="Lilley C.J."/>
            <person name="Jones L.M."/>
            <person name="Kikuchi T."/>
            <person name="Reid A.J."/>
            <person name="Thorpe P."/>
            <person name="Tsai I.J."/>
            <person name="Beasley H."/>
            <person name="Blok V."/>
            <person name="Cock P.J.A."/>
            <person name="Van den Akker S.E."/>
            <person name="Holroyd N."/>
            <person name="Hunt M."/>
            <person name="Mantelin S."/>
            <person name="Naghra H."/>
            <person name="Pain A."/>
            <person name="Palomares-Rius J.E."/>
            <person name="Zarowiecki M."/>
            <person name="Berriman M."/>
            <person name="Jones J.T."/>
            <person name="Urwin P.E."/>
        </authorList>
    </citation>
    <scope>NUCLEOTIDE SEQUENCE [LARGE SCALE GENOMIC DNA]</scope>
    <source>
        <strain evidence="16">Lindley</strain>
    </source>
</reference>
<sequence>MAGKPKRAKIRLEFAEKLFYERALTEWREKVVRDTGSKNHSFVLRNALCNLKLFPLDVNGFTDLRKIRGIGVDIATRLSSAWKFACEVHFGDKLPTVARIKTLRKGEALAIVERSSTENAGGRLPFVGTKQRRPLILSQNGGTNGQKNTKNSAGNRKEKFERTKDPLGRSSSQECVVVHASEDALELADYDHLLNVSVSQPALSFEFEGRQSSPKGRPNLPSLDTFGQLPSPTSCTSSLPSSLRPDDLDIVHVTTTQSSPNSEPALLTHSAEQFAQSHLLLITDNREHCAGARTQRKAKGIGEHLATMSVSFESRPLSWTNWAGKRQEMVLDYVVERKTLDDLKRSIKEPRYMEQKQRLRKCGLRNVLFVVEGGTTANDRALEQAMVSSGVESGFLVHRTPNVQGTAKFLQHLTRRLTERCAKQKVTGPPFDVFQEQCKKAHAVTVSDCWLRQLTVCPGISVDRAQLVRSRFPTFRSLVEFCRDNNSIDGELTSIGRELPQLSAAGCKNLQTFFRRAMAEA</sequence>
<dbReference type="GO" id="GO:0008821">
    <property type="term" value="F:crossover junction DNA endonuclease activity"/>
    <property type="evidence" value="ECO:0007669"/>
    <property type="project" value="UniProtKB-UniRule"/>
</dbReference>
<keyword evidence="9 13" id="KW-0460">Magnesium</keyword>
<comment type="cofactor">
    <cofactor evidence="1 13">
        <name>Mg(2+)</name>
        <dbReference type="ChEBI" id="CHEBI:18420"/>
    </cofactor>
</comment>
<evidence type="ECO:0000313" key="17">
    <source>
        <dbReference type="WBParaSite" id="GPLIN_000396000"/>
    </source>
</evidence>
<dbReference type="Gene3D" id="1.10.150.110">
    <property type="entry name" value="DNA polymerase beta, N-terminal domain-like"/>
    <property type="match status" value="1"/>
</dbReference>
<evidence type="ECO:0000256" key="7">
    <source>
        <dbReference type="ARBA" id="ARBA00022763"/>
    </source>
</evidence>
<dbReference type="Proteomes" id="UP000050741">
    <property type="component" value="Unassembled WGS sequence"/>
</dbReference>
<evidence type="ECO:0000256" key="8">
    <source>
        <dbReference type="ARBA" id="ARBA00022801"/>
    </source>
</evidence>
<dbReference type="AlphaFoldDB" id="A0A183BTM4"/>
<protein>
    <recommendedName>
        <fullName evidence="13">Crossover junction endonuclease MUS81</fullName>
        <ecNumber evidence="13">3.1.22.-</ecNumber>
    </recommendedName>
</protein>
<dbReference type="InterPro" id="IPR042530">
    <property type="entry name" value="EME1/EME2_C"/>
</dbReference>
<keyword evidence="6 13" id="KW-0255">Endonuclease</keyword>
<comment type="function">
    <text evidence="13">Interacts with EME1 to form a DNA structure-specific endonuclease with substrate preference for branched DNA structures with a 5'-end at the branch nick. Typical substrates include 3'-flap structures, D-loops, replication forks and nicked Holliday junctions. May be required in mitosis for the processing of stalled or collapsed replication fork intermediates. May be required in meiosis for the repair of meiosis-specific double strand breaks subsequent to single-end invasion (SEI).</text>
</comment>
<reference evidence="17" key="3">
    <citation type="submission" date="2016-06" db="UniProtKB">
        <authorList>
            <consortium name="WormBaseParasite"/>
        </authorList>
    </citation>
    <scope>IDENTIFICATION</scope>
</reference>
<dbReference type="CDD" id="cd20074">
    <property type="entry name" value="XPF_nuclease_Mus81"/>
    <property type="match status" value="1"/>
</dbReference>
<keyword evidence="8 13" id="KW-0378">Hydrolase</keyword>
<keyword evidence="5 13" id="KW-0479">Metal-binding</keyword>
<evidence type="ECO:0000256" key="1">
    <source>
        <dbReference type="ARBA" id="ARBA00001946"/>
    </source>
</evidence>
<dbReference type="SUPFAM" id="SSF52980">
    <property type="entry name" value="Restriction endonuclease-like"/>
    <property type="match status" value="1"/>
</dbReference>
<proteinExistence type="inferred from homology"/>
<evidence type="ECO:0000256" key="10">
    <source>
        <dbReference type="ARBA" id="ARBA00023172"/>
    </source>
</evidence>
<organism evidence="16 17">
    <name type="scientific">Globodera pallida</name>
    <name type="common">Potato cyst nematode worm</name>
    <name type="synonym">Heterodera pallida</name>
    <dbReference type="NCBI Taxonomy" id="36090"/>
    <lineage>
        <taxon>Eukaryota</taxon>
        <taxon>Metazoa</taxon>
        <taxon>Ecdysozoa</taxon>
        <taxon>Nematoda</taxon>
        <taxon>Chromadorea</taxon>
        <taxon>Rhabditida</taxon>
        <taxon>Tylenchina</taxon>
        <taxon>Tylenchomorpha</taxon>
        <taxon>Tylenchoidea</taxon>
        <taxon>Heteroderidae</taxon>
        <taxon>Heteroderinae</taxon>
        <taxon>Globodera</taxon>
    </lineage>
</organism>
<evidence type="ECO:0000256" key="13">
    <source>
        <dbReference type="RuleBase" id="RU369042"/>
    </source>
</evidence>
<evidence type="ECO:0000256" key="11">
    <source>
        <dbReference type="ARBA" id="ARBA00023204"/>
    </source>
</evidence>
<name>A0A183BTM4_GLOPA</name>
<dbReference type="PANTHER" id="PTHR13451:SF0">
    <property type="entry name" value="CROSSOVER JUNCTION ENDONUCLEASE MUS81"/>
    <property type="match status" value="1"/>
</dbReference>
<reference evidence="16" key="1">
    <citation type="submission" date="2013-12" db="EMBL/GenBank/DDBJ databases">
        <authorList>
            <person name="Aslett M."/>
        </authorList>
    </citation>
    <scope>NUCLEOTIDE SEQUENCE [LARGE SCALE GENOMIC DNA]</scope>
    <source>
        <strain evidence="16">Lindley</strain>
    </source>
</reference>
<dbReference type="InterPro" id="IPR047416">
    <property type="entry name" value="XPF_nuclease_Mus81"/>
</dbReference>
<dbReference type="PANTHER" id="PTHR13451">
    <property type="entry name" value="CLASS II CROSSOVER JUNCTION ENDONUCLEASE MUS81"/>
    <property type="match status" value="1"/>
</dbReference>
<evidence type="ECO:0000256" key="2">
    <source>
        <dbReference type="ARBA" id="ARBA00004123"/>
    </source>
</evidence>
<dbReference type="Gene3D" id="1.10.150.670">
    <property type="entry name" value="Crossover junction endonuclease EME1, DNA-binding domain"/>
    <property type="match status" value="1"/>
</dbReference>
<dbReference type="GO" id="GO:0048257">
    <property type="term" value="F:3'-flap endonuclease activity"/>
    <property type="evidence" value="ECO:0007669"/>
    <property type="project" value="TreeGrafter"/>
</dbReference>
<evidence type="ECO:0000259" key="15">
    <source>
        <dbReference type="SMART" id="SM00891"/>
    </source>
</evidence>
<dbReference type="GO" id="GO:0000727">
    <property type="term" value="P:double-strand break repair via break-induced replication"/>
    <property type="evidence" value="ECO:0007669"/>
    <property type="project" value="UniProtKB-UniRule"/>
</dbReference>
<dbReference type="InterPro" id="IPR027421">
    <property type="entry name" value="DNA_pol_lamdba_lyase_dom_sf"/>
</dbReference>
<feature type="compositionally biased region" description="Basic and acidic residues" evidence="14">
    <location>
        <begin position="155"/>
        <end position="167"/>
    </location>
</feature>
<dbReference type="Gene3D" id="3.40.50.10130">
    <property type="match status" value="1"/>
</dbReference>
<dbReference type="InterPro" id="IPR033309">
    <property type="entry name" value="Mus81"/>
</dbReference>
<accession>A0A183BTM4</accession>
<dbReference type="GO" id="GO:0048476">
    <property type="term" value="C:Holliday junction resolvase complex"/>
    <property type="evidence" value="ECO:0007669"/>
    <property type="project" value="UniProtKB-UniRule"/>
</dbReference>
<dbReference type="WBParaSite" id="GPLIN_000396000">
    <property type="protein sequence ID" value="GPLIN_000396000"/>
    <property type="gene ID" value="GPLIN_000396000"/>
</dbReference>
<dbReference type="SMART" id="SM00891">
    <property type="entry name" value="ERCC4"/>
    <property type="match status" value="1"/>
</dbReference>
<feature type="region of interest" description="Disordered" evidence="14">
    <location>
        <begin position="137"/>
        <end position="168"/>
    </location>
</feature>
<evidence type="ECO:0000313" key="16">
    <source>
        <dbReference type="Proteomes" id="UP000050741"/>
    </source>
</evidence>
<keyword evidence="4 13" id="KW-0540">Nuclease</keyword>
<keyword evidence="11 13" id="KW-0234">DNA repair</keyword>
<dbReference type="InterPro" id="IPR011335">
    <property type="entry name" value="Restrct_endonuc-II-like"/>
</dbReference>
<evidence type="ECO:0000256" key="5">
    <source>
        <dbReference type="ARBA" id="ARBA00022723"/>
    </source>
</evidence>
<comment type="subcellular location">
    <subcellularLocation>
        <location evidence="2 13">Nucleus</location>
    </subcellularLocation>
</comment>
<evidence type="ECO:0000256" key="9">
    <source>
        <dbReference type="ARBA" id="ARBA00022842"/>
    </source>
</evidence>
<dbReference type="EC" id="3.1.22.-" evidence="13"/>
<dbReference type="GO" id="GO:0006308">
    <property type="term" value="P:DNA catabolic process"/>
    <property type="evidence" value="ECO:0007669"/>
    <property type="project" value="UniProtKB-UniRule"/>
</dbReference>
<keyword evidence="12 13" id="KW-0539">Nucleus</keyword>
<keyword evidence="10 13" id="KW-0233">DNA recombination</keyword>
<dbReference type="Pfam" id="PF02732">
    <property type="entry name" value="ERCC4"/>
    <property type="match status" value="1"/>
</dbReference>
<comment type="similarity">
    <text evidence="3 13">Belongs to the XPF family.</text>
</comment>
<dbReference type="InterPro" id="IPR006166">
    <property type="entry name" value="ERCC4_domain"/>
</dbReference>
<keyword evidence="7 13" id="KW-0227">DNA damage</keyword>
<evidence type="ECO:0000256" key="3">
    <source>
        <dbReference type="ARBA" id="ARBA00010015"/>
    </source>
</evidence>
<evidence type="ECO:0000256" key="6">
    <source>
        <dbReference type="ARBA" id="ARBA00022759"/>
    </source>
</evidence>
<dbReference type="GO" id="GO:0000712">
    <property type="term" value="P:resolution of meiotic recombination intermediates"/>
    <property type="evidence" value="ECO:0007669"/>
    <property type="project" value="TreeGrafter"/>
</dbReference>
<dbReference type="GO" id="GO:0046872">
    <property type="term" value="F:metal ion binding"/>
    <property type="evidence" value="ECO:0007669"/>
    <property type="project" value="UniProtKB-UniRule"/>
</dbReference>
<evidence type="ECO:0000256" key="14">
    <source>
        <dbReference type="SAM" id="MobiDB-lite"/>
    </source>
</evidence>
<evidence type="ECO:0000256" key="12">
    <source>
        <dbReference type="ARBA" id="ARBA00023242"/>
    </source>
</evidence>
<dbReference type="GO" id="GO:0005634">
    <property type="term" value="C:nucleus"/>
    <property type="evidence" value="ECO:0007669"/>
    <property type="project" value="UniProtKB-SubCell"/>
</dbReference>